<dbReference type="Proteomes" id="UP000324091">
    <property type="component" value="Chromosome 17"/>
</dbReference>
<keyword evidence="2" id="KW-1185">Reference proteome</keyword>
<dbReference type="EMBL" id="RHFK02000009">
    <property type="protein sequence ID" value="TWW71026.1"/>
    <property type="molecule type" value="Genomic_DNA"/>
</dbReference>
<comment type="caution">
    <text evidence="1">The sequence shown here is derived from an EMBL/GenBank/DDBJ whole genome shotgun (WGS) entry which is preliminary data.</text>
</comment>
<evidence type="ECO:0000313" key="2">
    <source>
        <dbReference type="Proteomes" id="UP000324091"/>
    </source>
</evidence>
<name>A0A5C6NVN1_9TELE</name>
<proteinExistence type="predicted"/>
<sequence>MFRIKYDGKVCMIVVPRSAEHVGAGPLTEGLAAVLAHEGGGARHHWKLMFTTPPTPSGCEYKMQKLWT</sequence>
<reference evidence="1 2" key="1">
    <citation type="submission" date="2019-04" db="EMBL/GenBank/DDBJ databases">
        <title>Chromosome genome assembly for Takifugu flavidus.</title>
        <authorList>
            <person name="Xiao S."/>
        </authorList>
    </citation>
    <scope>NUCLEOTIDE SEQUENCE [LARGE SCALE GENOMIC DNA]</scope>
    <source>
        <strain evidence="1">HTHZ2018</strain>
        <tissue evidence="1">Muscle</tissue>
    </source>
</reference>
<dbReference type="AlphaFoldDB" id="A0A5C6NVN1"/>
<gene>
    <name evidence="1" type="ORF">D4764_17G0005090</name>
</gene>
<accession>A0A5C6NVN1</accession>
<evidence type="ECO:0000313" key="1">
    <source>
        <dbReference type="EMBL" id="TWW71026.1"/>
    </source>
</evidence>
<protein>
    <submittedName>
        <fullName evidence="1">Uncharacterized protein</fullName>
    </submittedName>
</protein>
<organism evidence="1 2">
    <name type="scientific">Takifugu flavidus</name>
    <name type="common">sansaifugu</name>
    <dbReference type="NCBI Taxonomy" id="433684"/>
    <lineage>
        <taxon>Eukaryota</taxon>
        <taxon>Metazoa</taxon>
        <taxon>Chordata</taxon>
        <taxon>Craniata</taxon>
        <taxon>Vertebrata</taxon>
        <taxon>Euteleostomi</taxon>
        <taxon>Actinopterygii</taxon>
        <taxon>Neopterygii</taxon>
        <taxon>Teleostei</taxon>
        <taxon>Neoteleostei</taxon>
        <taxon>Acanthomorphata</taxon>
        <taxon>Eupercaria</taxon>
        <taxon>Tetraodontiformes</taxon>
        <taxon>Tetradontoidea</taxon>
        <taxon>Tetraodontidae</taxon>
        <taxon>Takifugu</taxon>
    </lineage>
</organism>